<evidence type="ECO:0000313" key="7">
    <source>
        <dbReference type="EMBL" id="CAE0240226.1"/>
    </source>
</evidence>
<feature type="coiled-coil region" evidence="4">
    <location>
        <begin position="85"/>
        <end position="112"/>
    </location>
</feature>
<keyword evidence="4" id="KW-0175">Coiled coil</keyword>
<dbReference type="Pfam" id="PF04641">
    <property type="entry name" value="Rtf2"/>
    <property type="match status" value="1"/>
</dbReference>
<proteinExistence type="inferred from homology"/>
<dbReference type="EMBL" id="HBIB01003735">
    <property type="protein sequence ID" value="CAE0240225.1"/>
    <property type="molecule type" value="Transcribed_RNA"/>
</dbReference>
<dbReference type="SUPFAM" id="SSF57850">
    <property type="entry name" value="RING/U-box"/>
    <property type="match status" value="2"/>
</dbReference>
<dbReference type="InterPro" id="IPR031790">
    <property type="entry name" value="Znf-NOSIP"/>
</dbReference>
<dbReference type="PANTHER" id="PTHR13063:SF10">
    <property type="entry name" value="NITRIC OXIDE SYNTHASE-INTERACTING PROTEIN"/>
    <property type="match status" value="1"/>
</dbReference>
<dbReference type="EMBL" id="HBIB01003736">
    <property type="protein sequence ID" value="CAE0240226.1"/>
    <property type="molecule type" value="Transcribed_RNA"/>
</dbReference>
<dbReference type="InterPro" id="IPR016818">
    <property type="entry name" value="NOSIP"/>
</dbReference>
<gene>
    <name evidence="6" type="ORF">PBIL07802_LOCUS2379</name>
    <name evidence="7" type="ORF">PBIL07802_LOCUS2380</name>
</gene>
<name>A0A7S3CXN5_9EUKA</name>
<organism evidence="7">
    <name type="scientific">Palpitomonas bilix</name>
    <dbReference type="NCBI Taxonomy" id="652834"/>
    <lineage>
        <taxon>Eukaryota</taxon>
        <taxon>Eukaryota incertae sedis</taxon>
    </lineage>
</organism>
<dbReference type="GO" id="GO:0061630">
    <property type="term" value="F:ubiquitin protein ligase activity"/>
    <property type="evidence" value="ECO:0007669"/>
    <property type="project" value="InterPro"/>
</dbReference>
<dbReference type="PIRSF" id="PIRSF023577">
    <property type="entry name" value="ENOS_interacting"/>
    <property type="match status" value="1"/>
</dbReference>
<accession>A0A7S3CXN5</accession>
<dbReference type="Pfam" id="PF15906">
    <property type="entry name" value="zf-NOSIP"/>
    <property type="match status" value="1"/>
</dbReference>
<feature type="domain" description="Nitric oxide synthase-interacting protein zinc-finger" evidence="5">
    <location>
        <begin position="8"/>
        <end position="76"/>
    </location>
</feature>
<keyword evidence="2 3" id="KW-0539">Nucleus</keyword>
<reference evidence="7" key="1">
    <citation type="submission" date="2021-01" db="EMBL/GenBank/DDBJ databases">
        <authorList>
            <person name="Corre E."/>
            <person name="Pelletier E."/>
            <person name="Niang G."/>
            <person name="Scheremetjew M."/>
            <person name="Finn R."/>
            <person name="Kale V."/>
            <person name="Holt S."/>
            <person name="Cochrane G."/>
            <person name="Meng A."/>
            <person name="Brown T."/>
            <person name="Cohen L."/>
        </authorList>
    </citation>
    <scope>NUCLEOTIDE SEQUENCE</scope>
    <source>
        <strain evidence="7">NIES-2562</strain>
    </source>
</reference>
<evidence type="ECO:0000313" key="6">
    <source>
        <dbReference type="EMBL" id="CAE0240225.1"/>
    </source>
</evidence>
<dbReference type="PANTHER" id="PTHR13063">
    <property type="entry name" value="ENOS INTERACTING PROTEIN"/>
    <property type="match status" value="1"/>
</dbReference>
<evidence type="ECO:0000256" key="4">
    <source>
        <dbReference type="SAM" id="Coils"/>
    </source>
</evidence>
<comment type="subcellular location">
    <subcellularLocation>
        <location evidence="1 3">Nucleus</location>
    </subcellularLocation>
</comment>
<evidence type="ECO:0000256" key="3">
    <source>
        <dbReference type="PIRNR" id="PIRNR023577"/>
    </source>
</evidence>
<evidence type="ECO:0000259" key="5">
    <source>
        <dbReference type="Pfam" id="PF15906"/>
    </source>
</evidence>
<comment type="similarity">
    <text evidence="3">Belongs to the NOSIP family.</text>
</comment>
<dbReference type="AlphaFoldDB" id="A0A7S3CXN5"/>
<evidence type="ECO:0000256" key="1">
    <source>
        <dbReference type="ARBA" id="ARBA00004123"/>
    </source>
</evidence>
<protein>
    <recommendedName>
        <fullName evidence="5">Nitric oxide synthase-interacting protein zinc-finger domain-containing protein</fullName>
    </recommendedName>
</protein>
<sequence>MGRTGSRHQKNNTAGSIFTYQEREKLKLGTLKKRIGKESVRDWDVCALTLQEPKEPLCTPAGIIYDKAAIYENLYDQAIEISNAKKAWKKQQRQFQEEKDKEEQKKRALELSEFERAETGISVKRSKTTSGVLDQRHLDDALQTASTYKGISSTVAIKTKETASAASNSFWMPSKTPDSGEHLIKKPDGATRCPATNKPLKMKELFPLKLTTVQEVGGDTEKLDGKEFKFACPSCRKTLTNTIKAVAIKSTGHVYCKHCIDLIIKPDMICLASSKKVTEDDFVPLASGGTGFASHDDKLEVKRYVPQAHFG</sequence>
<dbReference type="GO" id="GO:0005634">
    <property type="term" value="C:nucleus"/>
    <property type="evidence" value="ECO:0007669"/>
    <property type="project" value="UniProtKB-SubCell"/>
</dbReference>
<evidence type="ECO:0000256" key="2">
    <source>
        <dbReference type="ARBA" id="ARBA00023242"/>
    </source>
</evidence>